<evidence type="ECO:0000313" key="2">
    <source>
        <dbReference type="Proteomes" id="UP000824120"/>
    </source>
</evidence>
<gene>
    <name evidence="1" type="ORF">H5410_029838</name>
</gene>
<sequence length="92" mass="10383">MGKTSSSTIFDFFTGRFVHGASGREPKVPTPRRCKFLHVRGYRLDYISYMKVMELGKIIQATEAGNFMTEENKLITVAPETELRNYAIGDGC</sequence>
<protein>
    <submittedName>
        <fullName evidence="1">Uncharacterized protein</fullName>
    </submittedName>
</protein>
<evidence type="ECO:0000313" key="1">
    <source>
        <dbReference type="EMBL" id="KAG5598468.1"/>
    </source>
</evidence>
<dbReference type="OrthoDB" id="418595at2759"/>
<accession>A0A9J5YGV9</accession>
<organism evidence="1 2">
    <name type="scientific">Solanum commersonii</name>
    <name type="common">Commerson's wild potato</name>
    <name type="synonym">Commerson's nightshade</name>
    <dbReference type="NCBI Taxonomy" id="4109"/>
    <lineage>
        <taxon>Eukaryota</taxon>
        <taxon>Viridiplantae</taxon>
        <taxon>Streptophyta</taxon>
        <taxon>Embryophyta</taxon>
        <taxon>Tracheophyta</taxon>
        <taxon>Spermatophyta</taxon>
        <taxon>Magnoliopsida</taxon>
        <taxon>eudicotyledons</taxon>
        <taxon>Gunneridae</taxon>
        <taxon>Pentapetalae</taxon>
        <taxon>asterids</taxon>
        <taxon>lamiids</taxon>
        <taxon>Solanales</taxon>
        <taxon>Solanaceae</taxon>
        <taxon>Solanoideae</taxon>
        <taxon>Solaneae</taxon>
        <taxon>Solanum</taxon>
    </lineage>
</organism>
<keyword evidence="2" id="KW-1185">Reference proteome</keyword>
<dbReference type="EMBL" id="JACXVP010000006">
    <property type="protein sequence ID" value="KAG5598468.1"/>
    <property type="molecule type" value="Genomic_DNA"/>
</dbReference>
<proteinExistence type="predicted"/>
<dbReference type="AlphaFoldDB" id="A0A9J5YGV9"/>
<name>A0A9J5YGV9_SOLCO</name>
<dbReference type="Proteomes" id="UP000824120">
    <property type="component" value="Chromosome 6"/>
</dbReference>
<reference evidence="1 2" key="1">
    <citation type="submission" date="2020-09" db="EMBL/GenBank/DDBJ databases">
        <title>De no assembly of potato wild relative species, Solanum commersonii.</title>
        <authorList>
            <person name="Cho K."/>
        </authorList>
    </citation>
    <scope>NUCLEOTIDE SEQUENCE [LARGE SCALE GENOMIC DNA]</scope>
    <source>
        <strain evidence="1">LZ3.2</strain>
        <tissue evidence="1">Leaf</tissue>
    </source>
</reference>
<comment type="caution">
    <text evidence="1">The sequence shown here is derived from an EMBL/GenBank/DDBJ whole genome shotgun (WGS) entry which is preliminary data.</text>
</comment>